<evidence type="ECO:0000256" key="2">
    <source>
        <dbReference type="ARBA" id="ARBA00007456"/>
    </source>
</evidence>
<dbReference type="Gene3D" id="2.60.120.10">
    <property type="entry name" value="Jelly Rolls"/>
    <property type="match status" value="1"/>
</dbReference>
<evidence type="ECO:0000259" key="10">
    <source>
        <dbReference type="PROSITE" id="PS51746"/>
    </source>
</evidence>
<evidence type="ECO:0000256" key="7">
    <source>
        <dbReference type="ARBA" id="ARBA00023211"/>
    </source>
</evidence>
<dbReference type="InterPro" id="IPR019780">
    <property type="entry name" value="Germin_Mn-BS"/>
</dbReference>
<dbReference type="SUPFAM" id="SSF81606">
    <property type="entry name" value="PP2C-like"/>
    <property type="match status" value="1"/>
</dbReference>
<evidence type="ECO:0000313" key="11">
    <source>
        <dbReference type="EMBL" id="KAK6133507.1"/>
    </source>
</evidence>
<dbReference type="SMART" id="SM00332">
    <property type="entry name" value="PP2Cc"/>
    <property type="match status" value="1"/>
</dbReference>
<evidence type="ECO:0000256" key="1">
    <source>
        <dbReference type="ARBA" id="ARBA00004271"/>
    </source>
</evidence>
<feature type="region of interest" description="Disordered" evidence="8">
    <location>
        <begin position="248"/>
        <end position="277"/>
    </location>
</feature>
<protein>
    <recommendedName>
        <fullName evidence="10">PPM-type phosphatase domain-containing protein</fullName>
    </recommendedName>
</protein>
<organism evidence="11 12">
    <name type="scientific">Rehmannia glutinosa</name>
    <name type="common">Chinese foxglove</name>
    <dbReference type="NCBI Taxonomy" id="99300"/>
    <lineage>
        <taxon>Eukaryota</taxon>
        <taxon>Viridiplantae</taxon>
        <taxon>Streptophyta</taxon>
        <taxon>Embryophyta</taxon>
        <taxon>Tracheophyta</taxon>
        <taxon>Spermatophyta</taxon>
        <taxon>Magnoliopsida</taxon>
        <taxon>eudicotyledons</taxon>
        <taxon>Gunneridae</taxon>
        <taxon>Pentapetalae</taxon>
        <taxon>asterids</taxon>
        <taxon>lamiids</taxon>
        <taxon>Lamiales</taxon>
        <taxon>Orobanchaceae</taxon>
        <taxon>Rehmannieae</taxon>
        <taxon>Rehmannia</taxon>
    </lineage>
</organism>
<keyword evidence="6" id="KW-1015">Disulfide bond</keyword>
<dbReference type="CDD" id="cd02241">
    <property type="entry name" value="cupin_OxOx"/>
    <property type="match status" value="1"/>
</dbReference>
<dbReference type="PROSITE" id="PS51746">
    <property type="entry name" value="PPM_2"/>
    <property type="match status" value="1"/>
</dbReference>
<keyword evidence="12" id="KW-1185">Reference proteome</keyword>
<dbReference type="InterPro" id="IPR001932">
    <property type="entry name" value="PPM-type_phosphatase-like_dom"/>
</dbReference>
<keyword evidence="7" id="KW-0464">Manganese</keyword>
<dbReference type="SMART" id="SM00835">
    <property type="entry name" value="Cupin_1"/>
    <property type="match status" value="1"/>
</dbReference>
<dbReference type="Pfam" id="PF00481">
    <property type="entry name" value="PP2C"/>
    <property type="match status" value="1"/>
</dbReference>
<dbReference type="InterPro" id="IPR036457">
    <property type="entry name" value="PPM-type-like_dom_sf"/>
</dbReference>
<dbReference type="PRINTS" id="PR00325">
    <property type="entry name" value="GERMIN"/>
</dbReference>
<comment type="caution">
    <text evidence="11">The sequence shown here is derived from an EMBL/GenBank/DDBJ whole genome shotgun (WGS) entry which is preliminary data.</text>
</comment>
<proteinExistence type="inferred from homology"/>
<comment type="similarity">
    <text evidence="2">Belongs to the germin family.</text>
</comment>
<dbReference type="PANTHER" id="PTHR31238">
    <property type="entry name" value="GERMIN-LIKE PROTEIN SUBFAMILY 3 MEMBER 3"/>
    <property type="match status" value="1"/>
</dbReference>
<dbReference type="SMART" id="SM00331">
    <property type="entry name" value="PP2C_SIG"/>
    <property type="match status" value="1"/>
</dbReference>
<feature type="signal peptide" evidence="9">
    <location>
        <begin position="1"/>
        <end position="21"/>
    </location>
</feature>
<reference evidence="11 12" key="1">
    <citation type="journal article" date="2021" name="Comput. Struct. Biotechnol. J.">
        <title>De novo genome assembly of the potent medicinal plant Rehmannia glutinosa using nanopore technology.</title>
        <authorList>
            <person name="Ma L."/>
            <person name="Dong C."/>
            <person name="Song C."/>
            <person name="Wang X."/>
            <person name="Zheng X."/>
            <person name="Niu Y."/>
            <person name="Chen S."/>
            <person name="Feng W."/>
        </authorList>
    </citation>
    <scope>NUCLEOTIDE SEQUENCE [LARGE SCALE GENOMIC DNA]</scope>
    <source>
        <strain evidence="11">DH-2019</strain>
    </source>
</reference>
<evidence type="ECO:0000256" key="8">
    <source>
        <dbReference type="SAM" id="MobiDB-lite"/>
    </source>
</evidence>
<dbReference type="InterPro" id="IPR014710">
    <property type="entry name" value="RmlC-like_jellyroll"/>
</dbReference>
<dbReference type="Gene3D" id="3.60.40.10">
    <property type="entry name" value="PPM-type phosphatase domain"/>
    <property type="match status" value="1"/>
</dbReference>
<dbReference type="PROSITE" id="PS00725">
    <property type="entry name" value="GERMIN"/>
    <property type="match status" value="1"/>
</dbReference>
<evidence type="ECO:0000256" key="4">
    <source>
        <dbReference type="ARBA" id="ARBA00022525"/>
    </source>
</evidence>
<evidence type="ECO:0000256" key="9">
    <source>
        <dbReference type="SAM" id="SignalP"/>
    </source>
</evidence>
<keyword evidence="5" id="KW-0479">Metal-binding</keyword>
<sequence>MASHFTLLGMLVAIYCSVALASDPSPLQDLCVADPKGPALVHGPASSLFSSLHASVLINGFACKNPKLVQADDFFFSGLHLQGNTSNPVGSKVTPVTVAQIPGLNTLGISLVRLDFAPWGVNPPHTHPRATEILMVVEGWLEVGFVTSNPENRLITTILEKGDVFVFPEGLVHFQRNTGNVSAVAIAGLSSQSPGVITIGNAVFGSNPEIPDDLLAKAFQVDDNTRGRSISNSDAEIIKVKEEGIDKDNDAEKKEDDVVLDHNGKGHELNEDKDRSQTECSQERQQFCRHVSHGYHLVEGKMKHGMEDYLVATCKKMDDHELGLYAIFDGHSGREVAQYLQNNLFDNILNEPDFWTSPKAAVKRAFEATDNDILENVVGSRGGSTAVTAILIDREKLIVANVGDSRAVLCRSGTVKQITVDHEPLREKKLVESKGGFVSKKPGNVPRVDGQLAMTRAFGDERLKDHITSEPDIVIENINENTEFIILASDGLWKVMSSEEAVDRIQGFKNGQEAAEELIKEALSRDSKDDISCIVVMFH</sequence>
<dbReference type="InterPro" id="IPR011051">
    <property type="entry name" value="RmlC_Cupin_sf"/>
</dbReference>
<evidence type="ECO:0000256" key="3">
    <source>
        <dbReference type="ARBA" id="ARBA00022523"/>
    </source>
</evidence>
<dbReference type="CDD" id="cd00143">
    <property type="entry name" value="PP2Cc"/>
    <property type="match status" value="1"/>
</dbReference>
<keyword evidence="3" id="KW-0052">Apoplast</keyword>
<dbReference type="Pfam" id="PF00190">
    <property type="entry name" value="Cupin_1"/>
    <property type="match status" value="1"/>
</dbReference>
<dbReference type="InterPro" id="IPR006045">
    <property type="entry name" value="Cupin_1"/>
</dbReference>
<keyword evidence="4" id="KW-0964">Secreted</keyword>
<evidence type="ECO:0000313" key="12">
    <source>
        <dbReference type="Proteomes" id="UP001318860"/>
    </source>
</evidence>
<dbReference type="EMBL" id="JABTTQ020001213">
    <property type="protein sequence ID" value="KAK6133507.1"/>
    <property type="molecule type" value="Genomic_DNA"/>
</dbReference>
<keyword evidence="9" id="KW-0732">Signal</keyword>
<accession>A0ABR0VF21</accession>
<comment type="subcellular location">
    <subcellularLocation>
        <location evidence="1">Secreted</location>
        <location evidence="1">Extracellular space</location>
        <location evidence="1">Apoplast</location>
    </subcellularLocation>
</comment>
<dbReference type="InterPro" id="IPR001929">
    <property type="entry name" value="Germin"/>
</dbReference>
<feature type="chain" id="PRO_5045948898" description="PPM-type phosphatase domain-containing protein" evidence="9">
    <location>
        <begin position="22"/>
        <end position="539"/>
    </location>
</feature>
<feature type="domain" description="PPM-type phosphatase" evidence="10">
    <location>
        <begin position="303"/>
        <end position="538"/>
    </location>
</feature>
<evidence type="ECO:0000256" key="5">
    <source>
        <dbReference type="ARBA" id="ARBA00022723"/>
    </source>
</evidence>
<dbReference type="SUPFAM" id="SSF51182">
    <property type="entry name" value="RmlC-like cupins"/>
    <property type="match status" value="1"/>
</dbReference>
<gene>
    <name evidence="11" type="ORF">DH2020_032753</name>
</gene>
<dbReference type="Proteomes" id="UP001318860">
    <property type="component" value="Unassembled WGS sequence"/>
</dbReference>
<name>A0ABR0VF21_REHGL</name>
<evidence type="ECO:0000256" key="6">
    <source>
        <dbReference type="ARBA" id="ARBA00023157"/>
    </source>
</evidence>